<dbReference type="EMBL" id="CAJNOV010009764">
    <property type="protein sequence ID" value="CAF1378074.1"/>
    <property type="molecule type" value="Genomic_DNA"/>
</dbReference>
<reference evidence="3" key="1">
    <citation type="submission" date="2021-02" db="EMBL/GenBank/DDBJ databases">
        <authorList>
            <person name="Nowell W R."/>
        </authorList>
    </citation>
    <scope>NUCLEOTIDE SEQUENCE</scope>
</reference>
<dbReference type="AlphaFoldDB" id="A0A815JHQ6"/>
<dbReference type="Proteomes" id="UP000663855">
    <property type="component" value="Unassembled WGS sequence"/>
</dbReference>
<keyword evidence="1" id="KW-1133">Transmembrane helix</keyword>
<dbReference type="EMBL" id="CAJOBH010002869">
    <property type="protein sequence ID" value="CAF3926974.1"/>
    <property type="molecule type" value="Genomic_DNA"/>
</dbReference>
<organism evidence="3 6">
    <name type="scientific">Rotaria magnacalcarata</name>
    <dbReference type="NCBI Taxonomy" id="392030"/>
    <lineage>
        <taxon>Eukaryota</taxon>
        <taxon>Metazoa</taxon>
        <taxon>Spiralia</taxon>
        <taxon>Gnathifera</taxon>
        <taxon>Rotifera</taxon>
        <taxon>Eurotatoria</taxon>
        <taxon>Bdelloidea</taxon>
        <taxon>Philodinida</taxon>
        <taxon>Philodinidae</taxon>
        <taxon>Rotaria</taxon>
    </lineage>
</organism>
<evidence type="ECO:0000313" key="5">
    <source>
        <dbReference type="EMBL" id="CAF4048468.1"/>
    </source>
</evidence>
<proteinExistence type="predicted"/>
<evidence type="ECO:0000256" key="1">
    <source>
        <dbReference type="SAM" id="Phobius"/>
    </source>
</evidence>
<evidence type="ECO:0000256" key="2">
    <source>
        <dbReference type="SAM" id="SignalP"/>
    </source>
</evidence>
<gene>
    <name evidence="4" type="ORF">BYL167_LOCUS9795</name>
    <name evidence="3" type="ORF">CJN711_LOCUS20798</name>
    <name evidence="5" type="ORF">GIL414_LOCUS14300</name>
</gene>
<dbReference type="EMBL" id="CAJOBJ010006011">
    <property type="protein sequence ID" value="CAF4048468.1"/>
    <property type="molecule type" value="Genomic_DNA"/>
</dbReference>
<evidence type="ECO:0008006" key="7">
    <source>
        <dbReference type="Google" id="ProtNLM"/>
    </source>
</evidence>
<keyword evidence="2" id="KW-0732">Signal</keyword>
<evidence type="ECO:0000313" key="6">
    <source>
        <dbReference type="Proteomes" id="UP000663855"/>
    </source>
</evidence>
<comment type="caution">
    <text evidence="3">The sequence shown here is derived from an EMBL/GenBank/DDBJ whole genome shotgun (WGS) entry which is preliminary data.</text>
</comment>
<keyword evidence="1" id="KW-0472">Membrane</keyword>
<sequence>MMILFQTILSIIFLINRFIISANISHSSVRSTIIIDVDKGIALDKIGIFSEKFEEKILHMFIPFNNLCSESPNSDVCEYVQSTDPDVVEIGALIPYGTQTPTTYNKEQISNIIQEDFRRIILQHKVDRFIGKTKSIVYFIDDNFYITRNTTAQSKMQILPEFTNINSQTLIHRVTNPATLALEQFFNNKVGYDFLTDEQIIEILPLTISTINEALTIENIKENIYMLTSLIIGQAVYAMKSCSIRLDEHKKSGPACLVVSTVYRRLPKESSSFYQVYRLIPLPVLFQGEEYTYSNLPTVFGYNNLEKKVILWNNDDLSVGCTFSRIVHCRNFPISLSLSAAPCLEELLSVESSSISKYQVSKSKPVHQNIFNIKNNIWYAYSNEESFHCESQSLLTELSDIITIKEPMILKLPCGRPVRCSNVQLPSTTCSDTTVTLITKYSDNNNNNNNNKQFSSALRLSRITDQLVSAYEIAARNEFHELQTEIDTNQTWNKKIIQKFGSTLISFLSLILISVLLLIIKIIKNKITKQVQYLQTEINKIQRDFIDEL</sequence>
<protein>
    <recommendedName>
        <fullName evidence="7">Envelope protein</fullName>
    </recommendedName>
</protein>
<feature type="chain" id="PRO_5036411809" description="Envelope protein" evidence="2">
    <location>
        <begin position="22"/>
        <end position="549"/>
    </location>
</feature>
<accession>A0A815JHQ6</accession>
<name>A0A815JHQ6_9BILA</name>
<dbReference type="Proteomes" id="UP000681967">
    <property type="component" value="Unassembled WGS sequence"/>
</dbReference>
<keyword evidence="1" id="KW-0812">Transmembrane</keyword>
<feature type="signal peptide" evidence="2">
    <location>
        <begin position="1"/>
        <end position="21"/>
    </location>
</feature>
<evidence type="ECO:0000313" key="3">
    <source>
        <dbReference type="EMBL" id="CAF1378074.1"/>
    </source>
</evidence>
<dbReference type="Proteomes" id="UP000681720">
    <property type="component" value="Unassembled WGS sequence"/>
</dbReference>
<feature type="transmembrane region" description="Helical" evidence="1">
    <location>
        <begin position="500"/>
        <end position="520"/>
    </location>
</feature>
<evidence type="ECO:0000313" key="4">
    <source>
        <dbReference type="EMBL" id="CAF3926974.1"/>
    </source>
</evidence>